<dbReference type="RefSeq" id="WP_075004122.1">
    <property type="nucleotide sequence ID" value="NZ_BBPN01000047.1"/>
</dbReference>
<evidence type="ECO:0000313" key="8">
    <source>
        <dbReference type="Proteomes" id="UP000183015"/>
    </source>
</evidence>
<gene>
    <name evidence="7" type="ORF">SAMN05414137_11911</name>
</gene>
<proteinExistence type="predicted"/>
<protein>
    <submittedName>
        <fullName evidence="7">Membrane protein implicated in regulation of membrane protease activity</fullName>
    </submittedName>
</protein>
<comment type="subcellular location">
    <subcellularLocation>
        <location evidence="1">Membrane</location>
        <topology evidence="1">Multi-pass membrane protein</topology>
    </subcellularLocation>
</comment>
<feature type="domain" description="NfeD-like C-terminal" evidence="6">
    <location>
        <begin position="86"/>
        <end position="142"/>
    </location>
</feature>
<evidence type="ECO:0000256" key="1">
    <source>
        <dbReference type="ARBA" id="ARBA00004141"/>
    </source>
</evidence>
<keyword evidence="4 5" id="KW-0472">Membrane</keyword>
<evidence type="ECO:0000313" key="7">
    <source>
        <dbReference type="EMBL" id="SEM12993.1"/>
    </source>
</evidence>
<keyword evidence="3 5" id="KW-1133">Transmembrane helix</keyword>
<organism evidence="7 8">
    <name type="scientific">Streptacidiphilus jiangxiensis</name>
    <dbReference type="NCBI Taxonomy" id="235985"/>
    <lineage>
        <taxon>Bacteria</taxon>
        <taxon>Bacillati</taxon>
        <taxon>Actinomycetota</taxon>
        <taxon>Actinomycetes</taxon>
        <taxon>Kitasatosporales</taxon>
        <taxon>Streptomycetaceae</taxon>
        <taxon>Streptacidiphilus</taxon>
    </lineage>
</organism>
<dbReference type="InterPro" id="IPR002810">
    <property type="entry name" value="NfeD-like_C"/>
</dbReference>
<dbReference type="PANTHER" id="PTHR33507">
    <property type="entry name" value="INNER MEMBRANE PROTEIN YBBJ"/>
    <property type="match status" value="1"/>
</dbReference>
<dbReference type="STRING" id="235985.SAMN05414137_11911"/>
<evidence type="ECO:0000256" key="4">
    <source>
        <dbReference type="ARBA" id="ARBA00023136"/>
    </source>
</evidence>
<dbReference type="GO" id="GO:0006508">
    <property type="term" value="P:proteolysis"/>
    <property type="evidence" value="ECO:0007669"/>
    <property type="project" value="UniProtKB-KW"/>
</dbReference>
<accession>A0A1H7VUQ4</accession>
<dbReference type="InterPro" id="IPR012340">
    <property type="entry name" value="NA-bd_OB-fold"/>
</dbReference>
<keyword evidence="7" id="KW-0645">Protease</keyword>
<dbReference type="EMBL" id="FOAZ01000019">
    <property type="protein sequence ID" value="SEM12993.1"/>
    <property type="molecule type" value="Genomic_DNA"/>
</dbReference>
<reference evidence="8" key="1">
    <citation type="submission" date="2016-10" db="EMBL/GenBank/DDBJ databases">
        <authorList>
            <person name="Varghese N."/>
        </authorList>
    </citation>
    <scope>NUCLEOTIDE SEQUENCE [LARGE SCALE GENOMIC DNA]</scope>
    <source>
        <strain evidence="8">DSM 45096 / BCRC 16803 / CGMCC 4.1857 / CIP 109030 / JCM 12277 / KCTC 19219 / NBRC 100920 / 33214</strain>
    </source>
</reference>
<dbReference type="Proteomes" id="UP000183015">
    <property type="component" value="Unassembled WGS sequence"/>
</dbReference>
<dbReference type="InterPro" id="IPR052165">
    <property type="entry name" value="Membrane_assoc_protease"/>
</dbReference>
<keyword evidence="2 5" id="KW-0812">Transmembrane</keyword>
<dbReference type="AlphaFoldDB" id="A0A1H7VUQ4"/>
<dbReference type="Pfam" id="PF01957">
    <property type="entry name" value="NfeD"/>
    <property type="match status" value="1"/>
</dbReference>
<keyword evidence="7" id="KW-0378">Hydrolase</keyword>
<dbReference type="PANTHER" id="PTHR33507:SF3">
    <property type="entry name" value="INNER MEMBRANE PROTEIN YBBJ"/>
    <property type="match status" value="1"/>
</dbReference>
<evidence type="ECO:0000256" key="5">
    <source>
        <dbReference type="SAM" id="Phobius"/>
    </source>
</evidence>
<sequence>MRPVESWAWWLLVAVLLCAPVVHTALLEFVMFGIGAGAAALTAGLGGGVVLQFVVFLATTLALLLLVRPITRRQRRQAASVRHGIEALKGAEAVVLERVDEHDGRIKLRGEVWSARALAAGQTFEPGEKVSVAEIDGATAVVL</sequence>
<dbReference type="SUPFAM" id="SSF141322">
    <property type="entry name" value="NfeD domain-like"/>
    <property type="match status" value="1"/>
</dbReference>
<dbReference type="OrthoDB" id="9792945at2"/>
<dbReference type="GO" id="GO:0008233">
    <property type="term" value="F:peptidase activity"/>
    <property type="evidence" value="ECO:0007669"/>
    <property type="project" value="UniProtKB-KW"/>
</dbReference>
<evidence type="ECO:0000256" key="3">
    <source>
        <dbReference type="ARBA" id="ARBA00022989"/>
    </source>
</evidence>
<evidence type="ECO:0000256" key="2">
    <source>
        <dbReference type="ARBA" id="ARBA00022692"/>
    </source>
</evidence>
<keyword evidence="8" id="KW-1185">Reference proteome</keyword>
<dbReference type="eggNOG" id="COG1585">
    <property type="taxonomic scope" value="Bacteria"/>
</dbReference>
<dbReference type="GO" id="GO:0005886">
    <property type="term" value="C:plasma membrane"/>
    <property type="evidence" value="ECO:0007669"/>
    <property type="project" value="TreeGrafter"/>
</dbReference>
<name>A0A1H7VUQ4_STRJI</name>
<feature type="transmembrane region" description="Helical" evidence="5">
    <location>
        <begin position="34"/>
        <end position="67"/>
    </location>
</feature>
<dbReference type="Gene3D" id="2.40.50.140">
    <property type="entry name" value="Nucleic acid-binding proteins"/>
    <property type="match status" value="1"/>
</dbReference>
<evidence type="ECO:0000259" key="6">
    <source>
        <dbReference type="Pfam" id="PF01957"/>
    </source>
</evidence>